<dbReference type="AlphaFoldDB" id="A0A226WM60"/>
<dbReference type="GO" id="GO:0016829">
    <property type="term" value="F:lyase activity"/>
    <property type="evidence" value="ECO:0007669"/>
    <property type="project" value="UniProtKB-KW"/>
</dbReference>
<dbReference type="Proteomes" id="UP000214720">
    <property type="component" value="Unassembled WGS sequence"/>
</dbReference>
<comment type="caution">
    <text evidence="1">The sequence shown here is derived from an EMBL/GenBank/DDBJ whole genome shotgun (WGS) entry which is preliminary data.</text>
</comment>
<evidence type="ECO:0000313" key="2">
    <source>
        <dbReference type="Proteomes" id="UP000214720"/>
    </source>
</evidence>
<dbReference type="EMBL" id="MTHB01000278">
    <property type="protein sequence ID" value="OXC72262.1"/>
    <property type="molecule type" value="Genomic_DNA"/>
</dbReference>
<sequence>MPVSMDYLPVAGDIDDIGDIATNAPRVVERVKQQIDNRFTLLRTELIHAGRAIDLRKQQQPDFTLSPAAVGLYAALLGKVAFHDRDRPLTPDLRAVATLLHSCPS</sequence>
<evidence type="ECO:0000313" key="1">
    <source>
        <dbReference type="EMBL" id="OXC72262.1"/>
    </source>
</evidence>
<accession>A0A226WM60</accession>
<keyword evidence="1" id="KW-0456">Lyase</keyword>
<gene>
    <name evidence="1" type="ORF">BSU04_42320</name>
</gene>
<proteinExistence type="predicted"/>
<dbReference type="InterPro" id="IPR008948">
    <property type="entry name" value="L-Aspartase-like"/>
</dbReference>
<name>A0A226WM60_CABSO</name>
<reference evidence="2" key="1">
    <citation type="submission" date="2017-01" db="EMBL/GenBank/DDBJ databases">
        <title>Genome Analysis of Deinococcus marmoris KOPRI26562.</title>
        <authorList>
            <person name="Kim J.H."/>
            <person name="Oh H.-M."/>
        </authorList>
    </citation>
    <scope>NUCLEOTIDE SEQUENCE [LARGE SCALE GENOMIC DNA]</scope>
    <source>
        <strain evidence="2">PAMC 26633</strain>
    </source>
</reference>
<dbReference type="RefSeq" id="WP_256983839.1">
    <property type="nucleotide sequence ID" value="NZ_MTHB01000278.1"/>
</dbReference>
<protein>
    <submittedName>
        <fullName evidence="1">Aromatic amino acid ammonia-lyase family</fullName>
    </submittedName>
</protein>
<organism evidence="1 2">
    <name type="scientific">Caballeronia sordidicola</name>
    <name type="common">Burkholderia sordidicola</name>
    <dbReference type="NCBI Taxonomy" id="196367"/>
    <lineage>
        <taxon>Bacteria</taxon>
        <taxon>Pseudomonadati</taxon>
        <taxon>Pseudomonadota</taxon>
        <taxon>Betaproteobacteria</taxon>
        <taxon>Burkholderiales</taxon>
        <taxon>Burkholderiaceae</taxon>
        <taxon>Caballeronia</taxon>
    </lineage>
</organism>
<dbReference type="SUPFAM" id="SSF48557">
    <property type="entry name" value="L-aspartase-like"/>
    <property type="match status" value="1"/>
</dbReference>
<dbReference type="Gene3D" id="1.20.200.10">
    <property type="entry name" value="Fumarase/aspartase (Central domain)"/>
    <property type="match status" value="1"/>
</dbReference>